<feature type="non-terminal residue" evidence="1">
    <location>
        <position position="1"/>
    </location>
</feature>
<dbReference type="Proteomes" id="UP000663879">
    <property type="component" value="Unassembled WGS sequence"/>
</dbReference>
<evidence type="ECO:0000313" key="1">
    <source>
        <dbReference type="EMBL" id="CAF1126536.1"/>
    </source>
</evidence>
<dbReference type="AlphaFoldDB" id="A0A814QZN0"/>
<evidence type="ECO:0000313" key="2">
    <source>
        <dbReference type="Proteomes" id="UP000663879"/>
    </source>
</evidence>
<organism evidence="1 2">
    <name type="scientific">Brachionus calyciflorus</name>
    <dbReference type="NCBI Taxonomy" id="104777"/>
    <lineage>
        <taxon>Eukaryota</taxon>
        <taxon>Metazoa</taxon>
        <taxon>Spiralia</taxon>
        <taxon>Gnathifera</taxon>
        <taxon>Rotifera</taxon>
        <taxon>Eurotatoria</taxon>
        <taxon>Monogononta</taxon>
        <taxon>Pseudotrocha</taxon>
        <taxon>Ploima</taxon>
        <taxon>Brachionidae</taxon>
        <taxon>Brachionus</taxon>
    </lineage>
</organism>
<sequence length="82" mass="9269">NCFEHVEIVKHENPSQKLSSIANESETKELIDDVRGAYETFEKKTRTNKSAQEKLDFSGFIEYEIGVETGETLSDSDIISIV</sequence>
<dbReference type="EMBL" id="CAJNOC010009239">
    <property type="protein sequence ID" value="CAF1126536.1"/>
    <property type="molecule type" value="Genomic_DNA"/>
</dbReference>
<keyword evidence="2" id="KW-1185">Reference proteome</keyword>
<gene>
    <name evidence="1" type="ORF">OXX778_LOCUS22278</name>
</gene>
<proteinExistence type="predicted"/>
<comment type="caution">
    <text evidence="1">The sequence shown here is derived from an EMBL/GenBank/DDBJ whole genome shotgun (WGS) entry which is preliminary data.</text>
</comment>
<accession>A0A814QZN0</accession>
<reference evidence="1" key="1">
    <citation type="submission" date="2021-02" db="EMBL/GenBank/DDBJ databases">
        <authorList>
            <person name="Nowell W R."/>
        </authorList>
    </citation>
    <scope>NUCLEOTIDE SEQUENCE</scope>
    <source>
        <strain evidence="1">Ploen Becks lab</strain>
    </source>
</reference>
<name>A0A814QZN0_9BILA</name>
<protein>
    <submittedName>
        <fullName evidence="1">Uncharacterized protein</fullName>
    </submittedName>
</protein>